<proteinExistence type="predicted"/>
<dbReference type="AlphaFoldDB" id="A0A1X0P7R9"/>
<dbReference type="PROSITE" id="PS50096">
    <property type="entry name" value="IQ"/>
    <property type="match status" value="1"/>
</dbReference>
<evidence type="ECO:0000313" key="3">
    <source>
        <dbReference type="Proteomes" id="UP000192257"/>
    </source>
</evidence>
<evidence type="ECO:0000313" key="2">
    <source>
        <dbReference type="EMBL" id="ORC92480.1"/>
    </source>
</evidence>
<accession>A0A1X0P7R9</accession>
<organism evidence="2 3">
    <name type="scientific">Trypanosoma theileri</name>
    <dbReference type="NCBI Taxonomy" id="67003"/>
    <lineage>
        <taxon>Eukaryota</taxon>
        <taxon>Discoba</taxon>
        <taxon>Euglenozoa</taxon>
        <taxon>Kinetoplastea</taxon>
        <taxon>Metakinetoplastina</taxon>
        <taxon>Trypanosomatida</taxon>
        <taxon>Trypanosomatidae</taxon>
        <taxon>Trypanosoma</taxon>
    </lineage>
</organism>
<name>A0A1X0P7R9_9TRYP</name>
<dbReference type="RefSeq" id="XP_028886546.1">
    <property type="nucleotide sequence ID" value="XM_029022000.1"/>
</dbReference>
<feature type="compositionally biased region" description="Basic residues" evidence="1">
    <location>
        <begin position="224"/>
        <end position="241"/>
    </location>
</feature>
<dbReference type="VEuPathDB" id="TriTrypDB:TM35_000032330"/>
<protein>
    <submittedName>
        <fullName evidence="2">Uncharacterized protein</fullName>
    </submittedName>
</protein>
<gene>
    <name evidence="2" type="ORF">TM35_000032330</name>
</gene>
<comment type="caution">
    <text evidence="2">The sequence shown here is derived from an EMBL/GenBank/DDBJ whole genome shotgun (WGS) entry which is preliminary data.</text>
</comment>
<evidence type="ECO:0000256" key="1">
    <source>
        <dbReference type="SAM" id="MobiDB-lite"/>
    </source>
</evidence>
<sequence length="520" mass="61404">MLSPKAATNEALVPHSVFDSMYDNVMFPMQTLYCPPVPPSMLMGRYKPPPRPGPTYRNDLSIAGAREHWAQTQVARMWRGILTRRRLRNERNYFEVRTRRAIMIQCWWRRLRAIWRRRALQKILDEWVVNRRETMVAERLRDYGTMMTWQRKRFEDAVIKVQRVYRWYRSNRINLFEEEGTKEKEKLPFPLKRRKKVYFPWRRRATPKQALSEGLQSTSDSRSMHSKSRKSSLQFRKHRHYPQPPSVEEAKVINDAMRAREAQREATLAQPEVQDRMQWKRDGLRENDFDHNAGLIQRFVRYKWNGLEKETRKITTDYFNAKVSTIQRAFRVFKTLRLINQRAAGMERRANLKNEAYARAKLAEIREEGAWQSKLLDSAARTIQMHWAHYMYKKQQSNPFREEEPTDTSEGDDITITTTEETPSVKAAAAEAAAEAKRKAAEKEARAAIPPPYGLLKEHIGREHAIRDAGRTKMEKEMEEAQKNIRRSKRRYVPTEIITVSGEGLYLEGNVERKSDSGEM</sequence>
<dbReference type="EMBL" id="NBCO01000003">
    <property type="protein sequence ID" value="ORC92480.1"/>
    <property type="molecule type" value="Genomic_DNA"/>
</dbReference>
<keyword evidence="3" id="KW-1185">Reference proteome</keyword>
<dbReference type="OrthoDB" id="261536at2759"/>
<dbReference type="GeneID" id="39981780"/>
<dbReference type="Proteomes" id="UP000192257">
    <property type="component" value="Unassembled WGS sequence"/>
</dbReference>
<reference evidence="2 3" key="1">
    <citation type="submission" date="2017-03" db="EMBL/GenBank/DDBJ databases">
        <title>An alternative strategy for trypanosome survival in the mammalian bloodstream revealed through genome and transcriptome analysis of the ubiquitous bovine parasite Trypanosoma (Megatrypanum) theileri.</title>
        <authorList>
            <person name="Kelly S."/>
            <person name="Ivens A."/>
            <person name="Mott A."/>
            <person name="O'Neill E."/>
            <person name="Emms D."/>
            <person name="Macleod O."/>
            <person name="Voorheis P."/>
            <person name="Matthews J."/>
            <person name="Matthews K."/>
            <person name="Carrington M."/>
        </authorList>
    </citation>
    <scope>NUCLEOTIDE SEQUENCE [LARGE SCALE GENOMIC DNA]</scope>
    <source>
        <strain evidence="2">Edinburgh</strain>
    </source>
</reference>
<feature type="region of interest" description="Disordered" evidence="1">
    <location>
        <begin position="209"/>
        <end position="245"/>
    </location>
</feature>